<keyword evidence="1" id="KW-1133">Transmembrane helix</keyword>
<evidence type="ECO:0000313" key="2">
    <source>
        <dbReference type="EMBL" id="ALJ00915.1"/>
    </source>
</evidence>
<proteinExistence type="predicted"/>
<evidence type="ECO:0000313" key="3">
    <source>
        <dbReference type="Proteomes" id="UP000061382"/>
    </source>
</evidence>
<keyword evidence="1" id="KW-0812">Transmembrane</keyword>
<keyword evidence="1" id="KW-0472">Membrane</keyword>
<feature type="transmembrane region" description="Helical" evidence="1">
    <location>
        <begin position="12"/>
        <end position="30"/>
    </location>
</feature>
<dbReference type="OrthoDB" id="5741192at2"/>
<dbReference type="STRING" id="512763.DC20_20380"/>
<dbReference type="PATRIC" id="fig|512763.3.peg.4472"/>
<feature type="transmembrane region" description="Helical" evidence="1">
    <location>
        <begin position="36"/>
        <end position="55"/>
    </location>
</feature>
<reference evidence="2 3" key="1">
    <citation type="submission" date="2015-08" db="EMBL/GenBank/DDBJ databases">
        <title>Complete genome sequence of Rufibacter tibetensis strain 1351t, a radiation-resistant bacterium from tibet plateau.</title>
        <authorList>
            <person name="Dai J."/>
        </authorList>
    </citation>
    <scope>NUCLEOTIDE SEQUENCE [LARGE SCALE GENOMIC DNA]</scope>
    <source>
        <strain evidence="2 3">1351</strain>
    </source>
</reference>
<evidence type="ECO:0000256" key="1">
    <source>
        <dbReference type="SAM" id="Phobius"/>
    </source>
</evidence>
<dbReference type="Proteomes" id="UP000061382">
    <property type="component" value="Chromosome"/>
</dbReference>
<dbReference type="RefSeq" id="WP_062545537.1">
    <property type="nucleotide sequence ID" value="NZ_CP012643.1"/>
</dbReference>
<dbReference type="EMBL" id="CP012643">
    <property type="protein sequence ID" value="ALJ00915.1"/>
    <property type="molecule type" value="Genomic_DNA"/>
</dbReference>
<accession>A0A0P0D1Z3</accession>
<feature type="transmembrane region" description="Helical" evidence="1">
    <location>
        <begin position="67"/>
        <end position="86"/>
    </location>
</feature>
<dbReference type="KEGG" id="rti:DC20_20380"/>
<dbReference type="AlphaFoldDB" id="A0A0P0D1Z3"/>
<protein>
    <submittedName>
        <fullName evidence="2">Uncharacterized protein</fullName>
    </submittedName>
</protein>
<keyword evidence="3" id="KW-1185">Reference proteome</keyword>
<organism evidence="2 3">
    <name type="scientific">Rufibacter tibetensis</name>
    <dbReference type="NCBI Taxonomy" id="512763"/>
    <lineage>
        <taxon>Bacteria</taxon>
        <taxon>Pseudomonadati</taxon>
        <taxon>Bacteroidota</taxon>
        <taxon>Cytophagia</taxon>
        <taxon>Cytophagales</taxon>
        <taxon>Hymenobacteraceae</taxon>
        <taxon>Rufibacter</taxon>
    </lineage>
</organism>
<sequence>MNKALNFGGSIVSWFFGLVVFAIGLVNTFWGNDPGFGLFLILLSFVYFPAANRMLKLRTGYSIPILVKFSLAIFIIVAALGVGKLFDKIDLMMMDI</sequence>
<name>A0A0P0D1Z3_9BACT</name>
<gene>
    <name evidence="2" type="ORF">DC20_20380</name>
</gene>